<gene>
    <name evidence="4" type="ORF">C1877_12965</name>
</gene>
<feature type="DNA-binding region" description="H-T-H motif" evidence="2">
    <location>
        <begin position="34"/>
        <end position="53"/>
    </location>
</feature>
<protein>
    <submittedName>
        <fullName evidence="4">TetR/AcrR family transcriptional regulator</fullName>
    </submittedName>
</protein>
<dbReference type="InterPro" id="IPR009057">
    <property type="entry name" value="Homeodomain-like_sf"/>
</dbReference>
<dbReference type="GO" id="GO:0003677">
    <property type="term" value="F:DNA binding"/>
    <property type="evidence" value="ECO:0007669"/>
    <property type="project" value="UniProtKB-UniRule"/>
</dbReference>
<dbReference type="GeneID" id="78360604"/>
<dbReference type="Proteomes" id="UP000254000">
    <property type="component" value="Unassembled WGS sequence"/>
</dbReference>
<name>A0A369LXW6_9ACTN</name>
<dbReference type="PANTHER" id="PTHR43479:SF11">
    <property type="entry name" value="ACREF_ENVCD OPERON REPRESSOR-RELATED"/>
    <property type="match status" value="1"/>
</dbReference>
<dbReference type="Gene3D" id="1.10.357.10">
    <property type="entry name" value="Tetracycline Repressor, domain 2"/>
    <property type="match status" value="1"/>
</dbReference>
<evidence type="ECO:0000313" key="5">
    <source>
        <dbReference type="Proteomes" id="UP000254000"/>
    </source>
</evidence>
<reference evidence="4 5" key="1">
    <citation type="journal article" date="2018" name="Elife">
        <title>Discovery and characterization of a prevalent human gut bacterial enzyme sufficient for the inactivation of a family of plant toxins.</title>
        <authorList>
            <person name="Koppel N."/>
            <person name="Bisanz J.E."/>
            <person name="Pandelia M.E."/>
            <person name="Turnbaugh P.J."/>
            <person name="Balskus E.P."/>
        </authorList>
    </citation>
    <scope>NUCLEOTIDE SEQUENCE [LARGE SCALE GENOMIC DNA]</scope>
    <source>
        <strain evidence="4 5">3C</strain>
    </source>
</reference>
<keyword evidence="1 2" id="KW-0238">DNA-binding</keyword>
<dbReference type="InterPro" id="IPR039532">
    <property type="entry name" value="TetR_C_Firmicutes"/>
</dbReference>
<dbReference type="InterPro" id="IPR001647">
    <property type="entry name" value="HTH_TetR"/>
</dbReference>
<evidence type="ECO:0000259" key="3">
    <source>
        <dbReference type="PROSITE" id="PS50977"/>
    </source>
</evidence>
<dbReference type="EMBL" id="PPTS01000008">
    <property type="protein sequence ID" value="RDB63035.1"/>
    <property type="molecule type" value="Genomic_DNA"/>
</dbReference>
<dbReference type="InterPro" id="IPR050624">
    <property type="entry name" value="HTH-type_Tx_Regulator"/>
</dbReference>
<dbReference type="PROSITE" id="PS50977">
    <property type="entry name" value="HTH_TETR_2"/>
    <property type="match status" value="1"/>
</dbReference>
<keyword evidence="5" id="KW-1185">Reference proteome</keyword>
<organism evidence="4 5">
    <name type="scientific">Gordonibacter pamelaeae</name>
    <dbReference type="NCBI Taxonomy" id="471189"/>
    <lineage>
        <taxon>Bacteria</taxon>
        <taxon>Bacillati</taxon>
        <taxon>Actinomycetota</taxon>
        <taxon>Coriobacteriia</taxon>
        <taxon>Eggerthellales</taxon>
        <taxon>Eggerthellaceae</taxon>
        <taxon>Gordonibacter</taxon>
    </lineage>
</organism>
<dbReference type="OrthoDB" id="3181973at2"/>
<proteinExistence type="predicted"/>
<dbReference type="AlphaFoldDB" id="A0A369LXW6"/>
<evidence type="ECO:0000313" key="4">
    <source>
        <dbReference type="EMBL" id="RDB63035.1"/>
    </source>
</evidence>
<dbReference type="Pfam" id="PF14278">
    <property type="entry name" value="TetR_C_8"/>
    <property type="match status" value="1"/>
</dbReference>
<evidence type="ECO:0000256" key="1">
    <source>
        <dbReference type="ARBA" id="ARBA00023125"/>
    </source>
</evidence>
<sequence>MYVEPKDSRQRCTKERLFASFERALQSKAVSDITVSEVCSDAGISRKTFYKYYSDPFALLLAMQDDLFAGLGQRLTKLPPDVYVISSDIIDFVAEHRVVAKAVFENRGEGNLIDRVLAYLHATYHESWEQANPDMSEQAVEFLFHYVTSGWVGIVRLWLFQHPDLEVGEVKAQAESLLKLTTPRA</sequence>
<dbReference type="SUPFAM" id="SSF46689">
    <property type="entry name" value="Homeodomain-like"/>
    <property type="match status" value="1"/>
</dbReference>
<evidence type="ECO:0000256" key="2">
    <source>
        <dbReference type="PROSITE-ProRule" id="PRU00335"/>
    </source>
</evidence>
<dbReference type="RefSeq" id="WP_015540105.1">
    <property type="nucleotide sequence ID" value="NZ_CABMMS010000008.1"/>
</dbReference>
<accession>A0A369LXW6</accession>
<feature type="domain" description="HTH tetR-type" evidence="3">
    <location>
        <begin position="11"/>
        <end position="71"/>
    </location>
</feature>
<comment type="caution">
    <text evidence="4">The sequence shown here is derived from an EMBL/GenBank/DDBJ whole genome shotgun (WGS) entry which is preliminary data.</text>
</comment>
<dbReference type="PANTHER" id="PTHR43479">
    <property type="entry name" value="ACREF/ENVCD OPERON REPRESSOR-RELATED"/>
    <property type="match status" value="1"/>
</dbReference>